<accession>A0A4V3BDA7</accession>
<dbReference type="EMBL" id="SCWA01000012">
    <property type="protein sequence ID" value="TDL96695.1"/>
    <property type="molecule type" value="Genomic_DNA"/>
</dbReference>
<organism evidence="2 3">
    <name type="scientific">Macrococcus brunensis</name>
    <dbReference type="NCBI Taxonomy" id="198483"/>
    <lineage>
        <taxon>Bacteria</taxon>
        <taxon>Bacillati</taxon>
        <taxon>Bacillota</taxon>
        <taxon>Bacilli</taxon>
        <taxon>Bacillales</taxon>
        <taxon>Staphylococcaceae</taxon>
        <taxon>Macrococcus</taxon>
    </lineage>
</organism>
<comment type="caution">
    <text evidence="2">The sequence shown here is derived from an EMBL/GenBank/DDBJ whole genome shotgun (WGS) entry which is preliminary data.</text>
</comment>
<dbReference type="InterPro" id="IPR006524">
    <property type="entry name" value="ArpU-like"/>
</dbReference>
<dbReference type="Proteomes" id="UP000295310">
    <property type="component" value="Unassembled WGS sequence"/>
</dbReference>
<keyword evidence="1" id="KW-0175">Coiled coil</keyword>
<dbReference type="NCBIfam" id="TIGR01637">
    <property type="entry name" value="phage_arpU"/>
    <property type="match status" value="1"/>
</dbReference>
<proteinExistence type="predicted"/>
<dbReference type="OrthoDB" id="1797434at2"/>
<dbReference type="AlphaFoldDB" id="A0A4V3BDA7"/>
<keyword evidence="3" id="KW-1185">Reference proteome</keyword>
<dbReference type="RefSeq" id="WP_133432223.1">
    <property type="nucleotide sequence ID" value="NZ_SCWA01000012.1"/>
</dbReference>
<reference evidence="2 3" key="1">
    <citation type="submission" date="2019-01" db="EMBL/GenBank/DDBJ databases">
        <title>Draft genome sequences of the type strains of six Macrococcus species.</title>
        <authorList>
            <person name="Mazhar S."/>
            <person name="Altermann E."/>
            <person name="Hill C."/>
            <person name="Mcauliffe O."/>
        </authorList>
    </citation>
    <scope>NUCLEOTIDE SEQUENCE [LARGE SCALE GENOMIC DNA]</scope>
    <source>
        <strain evidence="2 3">CCM4811</strain>
    </source>
</reference>
<protein>
    <submittedName>
        <fullName evidence="2">ArpU family transcriptional regulator</fullName>
    </submittedName>
</protein>
<feature type="coiled-coil region" evidence="1">
    <location>
        <begin position="63"/>
        <end position="90"/>
    </location>
</feature>
<sequence>MTQSLLEIQNLDFKKTRNNVYHTFRKYNKLLRIMPVRSMPSVTQSFSFIPPATTIGLNGIESAASKNLEREKLLLERKELMEQMHAAVDNLKPDEKYIIVHKYLQEEPSSDYSIYTDLGLGKTKYYTVKNDAVIRLAFYLGIEEYSKETTEAVK</sequence>
<evidence type="ECO:0000256" key="1">
    <source>
        <dbReference type="SAM" id="Coils"/>
    </source>
</evidence>
<name>A0A4V3BDA7_9STAP</name>
<evidence type="ECO:0000313" key="3">
    <source>
        <dbReference type="Proteomes" id="UP000295310"/>
    </source>
</evidence>
<gene>
    <name evidence="2" type="ORF">ERX27_07520</name>
</gene>
<evidence type="ECO:0000313" key="2">
    <source>
        <dbReference type="EMBL" id="TDL96695.1"/>
    </source>
</evidence>